<evidence type="ECO:0000256" key="13">
    <source>
        <dbReference type="ARBA" id="ARBA00022844"/>
    </source>
</evidence>
<keyword evidence="13" id="KW-0946">Virion</keyword>
<name>A0A1S5SHV8_9VIRU</name>
<evidence type="ECO:0000259" key="25">
    <source>
        <dbReference type="Pfam" id="PF07245"/>
    </source>
</evidence>
<keyword evidence="8" id="KW-1162">Viral penetration into host cytoplasm</keyword>
<reference evidence="28" key="1">
    <citation type="journal article" date="2017" name="J. Gen. Virol.">
        <title>Characterization of the Bujaru, Frijoles and Tapara antigenic complexes into the Sandfly Fever group and two unclassified phleboviruses from Brazil.</title>
        <authorList>
            <person name="Vasconcelos P.F."/>
            <person name="Nunes Neto J.P."/>
            <person name="de Souza W.M."/>
            <person name="Acrani G.O."/>
            <person name="Romeiro M.F."/>
            <person name="Fumagalli M.J."/>
            <person name="Vieira C.L."/>
            <person name="Medeiros D.B."/>
            <person name="de Lima J.A."/>
            <person name="de Lima C.P."/>
            <person name="Cardoso J.F."/>
            <person name="Rodrigues S.G."/>
            <person name="Figueiredo L.T."/>
            <person name="da Silva S.P."/>
            <person name="Tesh R."/>
            <person name="Nunes M.R."/>
            <person name="Vasconcelos P.F."/>
        </authorList>
    </citation>
    <scope>NUCLEOTIDE SEQUENCE</scope>
    <source>
        <strain evidence="28">BeAr371637</strain>
    </source>
</reference>
<dbReference type="GO" id="GO:0039654">
    <property type="term" value="P:fusion of virus membrane with host endosome membrane"/>
    <property type="evidence" value="ECO:0007669"/>
    <property type="project" value="UniProtKB-KW"/>
</dbReference>
<keyword evidence="16 23" id="KW-0472">Membrane</keyword>
<evidence type="ECO:0000256" key="11">
    <source>
        <dbReference type="ARBA" id="ARBA00022804"/>
    </source>
</evidence>
<evidence type="ECO:0000256" key="19">
    <source>
        <dbReference type="ARBA" id="ARBA00023184"/>
    </source>
</evidence>
<protein>
    <recommendedName>
        <fullName evidence="4">Envelopment polyprotein</fullName>
    </recommendedName>
    <alternativeName>
        <fullName evidence="21">M polyprotein</fullName>
    </alternativeName>
</protein>
<keyword evidence="14" id="KW-1043">Host membrane</keyword>
<evidence type="ECO:0000256" key="21">
    <source>
        <dbReference type="ARBA" id="ARBA00031199"/>
    </source>
</evidence>
<keyword evidence="6" id="KW-1170">Fusion of virus membrane with host endosomal membrane</keyword>
<evidence type="ECO:0000256" key="2">
    <source>
        <dbReference type="ARBA" id="ARBA00004482"/>
    </source>
</evidence>
<dbReference type="GO" id="GO:0016020">
    <property type="term" value="C:membrane"/>
    <property type="evidence" value="ECO:0007669"/>
    <property type="project" value="InterPro"/>
</dbReference>
<keyword evidence="12" id="KW-1040">Host Golgi apparatus</keyword>
<evidence type="ECO:0000256" key="16">
    <source>
        <dbReference type="ARBA" id="ARBA00023136"/>
    </source>
</evidence>
<organism evidence="28 29">
    <name type="scientific">Joa virus</name>
    <dbReference type="NCBI Taxonomy" id="426787"/>
    <lineage>
        <taxon>Viruses</taxon>
        <taxon>Riboviria</taxon>
        <taxon>Orthornavirae</taxon>
        <taxon>Negarnaviricota</taxon>
        <taxon>Polyploviricotina</taxon>
        <taxon>Bunyaviricetes</taxon>
        <taxon>Hareavirales</taxon>
        <taxon>Phenuiviridae</taxon>
        <taxon>Phlebovirus</taxon>
        <taxon>Phlebovirus limboense</taxon>
        <taxon>Frijoles phlebovirus</taxon>
    </lineage>
</organism>
<keyword evidence="15 23" id="KW-1133">Transmembrane helix</keyword>
<dbReference type="InterPro" id="IPR009878">
    <property type="entry name" value="Phlebovirus_G2_fusion"/>
</dbReference>
<evidence type="ECO:0000256" key="7">
    <source>
        <dbReference type="ARBA" id="ARBA00022581"/>
    </source>
</evidence>
<dbReference type="Pfam" id="PF07246">
    <property type="entry name" value="Phlebovirus_NSM"/>
    <property type="match status" value="1"/>
</dbReference>
<dbReference type="Pfam" id="PF07243">
    <property type="entry name" value="Phlebovirus_G1"/>
    <property type="match status" value="1"/>
</dbReference>
<evidence type="ECO:0000256" key="20">
    <source>
        <dbReference type="ARBA" id="ARBA00023296"/>
    </source>
</evidence>
<evidence type="ECO:0000256" key="17">
    <source>
        <dbReference type="ARBA" id="ARBA00023157"/>
    </source>
</evidence>
<keyword evidence="10" id="KW-0732">Signal</keyword>
<evidence type="ECO:0000256" key="1">
    <source>
        <dbReference type="ARBA" id="ARBA00004244"/>
    </source>
</evidence>
<dbReference type="Pfam" id="PF19019">
    <property type="entry name" value="Phlebo_G2_C"/>
    <property type="match status" value="1"/>
</dbReference>
<evidence type="ECO:0000256" key="22">
    <source>
        <dbReference type="ARBA" id="ARBA00033745"/>
    </source>
</evidence>
<evidence type="ECO:0000256" key="12">
    <source>
        <dbReference type="ARBA" id="ARBA00022812"/>
    </source>
</evidence>
<evidence type="ECO:0000259" key="27">
    <source>
        <dbReference type="Pfam" id="PF19019"/>
    </source>
</evidence>
<keyword evidence="18" id="KW-0325">Glycoprotein</keyword>
<dbReference type="InterPro" id="IPR009879">
    <property type="entry name" value="Phlebovirus_NSM"/>
</dbReference>
<evidence type="ECO:0000256" key="23">
    <source>
        <dbReference type="SAM" id="Phobius"/>
    </source>
</evidence>
<evidence type="ECO:0000259" key="26">
    <source>
        <dbReference type="Pfam" id="PF07246"/>
    </source>
</evidence>
<dbReference type="GO" id="GO:0046718">
    <property type="term" value="P:symbiont entry into host cell"/>
    <property type="evidence" value="ECO:0007669"/>
    <property type="project" value="UniProtKB-KW"/>
</dbReference>
<dbReference type="Proteomes" id="UP001255841">
    <property type="component" value="Genome"/>
</dbReference>
<keyword evidence="9 23" id="KW-0812">Transmembrane</keyword>
<evidence type="ECO:0000256" key="3">
    <source>
        <dbReference type="ARBA" id="ARBA00004563"/>
    </source>
</evidence>
<dbReference type="InterPro" id="IPR043603">
    <property type="entry name" value="Phlebo_G2_C"/>
</dbReference>
<feature type="domain" description="Phlebovirus nonstructural NS-M" evidence="26">
    <location>
        <begin position="5"/>
        <end position="159"/>
    </location>
</feature>
<evidence type="ECO:0000256" key="15">
    <source>
        <dbReference type="ARBA" id="ARBA00022989"/>
    </source>
</evidence>
<dbReference type="GO" id="GO:0055036">
    <property type="term" value="C:virion membrane"/>
    <property type="evidence" value="ECO:0007669"/>
    <property type="project" value="UniProtKB-SubCell"/>
</dbReference>
<feature type="domain" description="Phlebovirus glycoprotein G2 fusion" evidence="25">
    <location>
        <begin position="847"/>
        <end position="1168"/>
    </location>
</feature>
<evidence type="ECO:0000256" key="6">
    <source>
        <dbReference type="ARBA" id="ARBA00022510"/>
    </source>
</evidence>
<evidence type="ECO:0000256" key="10">
    <source>
        <dbReference type="ARBA" id="ARBA00022729"/>
    </source>
</evidence>
<dbReference type="Gene3D" id="2.60.40.3770">
    <property type="match status" value="1"/>
</dbReference>
<dbReference type="GO" id="GO:0019062">
    <property type="term" value="P:virion attachment to host cell"/>
    <property type="evidence" value="ECO:0007669"/>
    <property type="project" value="UniProtKB-KW"/>
</dbReference>
<evidence type="ECO:0000256" key="5">
    <source>
        <dbReference type="ARBA" id="ARBA00022506"/>
    </source>
</evidence>
<evidence type="ECO:0000256" key="9">
    <source>
        <dbReference type="ARBA" id="ARBA00022692"/>
    </source>
</evidence>
<keyword evidence="7" id="KW-0945">Host-virus interaction</keyword>
<dbReference type="InterPro" id="IPR010826">
    <property type="entry name" value="Phlebovirus_G1"/>
</dbReference>
<evidence type="ECO:0000313" key="29">
    <source>
        <dbReference type="Proteomes" id="UP001255841"/>
    </source>
</evidence>
<proteinExistence type="inferred from homology"/>
<evidence type="ECO:0000256" key="14">
    <source>
        <dbReference type="ARBA" id="ARBA00022870"/>
    </source>
</evidence>
<keyword evidence="5" id="KW-1168">Fusion of virus membrane with host membrane</keyword>
<comment type="similarity">
    <text evidence="22">Belongs to the phlebovirus envelope glycoprotein family.</text>
</comment>
<feature type="transmembrane region" description="Helical" evidence="23">
    <location>
        <begin position="1315"/>
        <end position="1341"/>
    </location>
</feature>
<evidence type="ECO:0000256" key="8">
    <source>
        <dbReference type="ARBA" id="ARBA00022595"/>
    </source>
</evidence>
<dbReference type="GO" id="GO:0044178">
    <property type="term" value="C:host cell Golgi membrane"/>
    <property type="evidence" value="ECO:0007669"/>
    <property type="project" value="UniProtKB-SubCell"/>
</dbReference>
<feature type="domain" description="Phlebovirus glycoprotein G1" evidence="24">
    <location>
        <begin position="311"/>
        <end position="841"/>
    </location>
</feature>
<dbReference type="GO" id="GO:0044167">
    <property type="term" value="C:host cell endoplasmic reticulum membrane"/>
    <property type="evidence" value="ECO:0007669"/>
    <property type="project" value="UniProtKB-SubCell"/>
</dbReference>
<dbReference type="Gene3D" id="2.60.98.50">
    <property type="match status" value="3"/>
</dbReference>
<sequence>MNTKNILYLALLSCSEAAIRIRGRKELGRSEVCFSDQSPDEAVIVYWLSELDKVYSSDFSCSYSGSDYTGMDRTGINNRINELLSENKRNVSVSLACLGKDRAIEMETLNLITENRPMIVNCDTGDFLAEIRTISGRKRVHIEKSPELVSTVLSEVKSRDEDYKSLYQDILGQYNKVTDDLLRLQSEKLNLDSEKEGKIEKLKDTIDMLEGVVEKLRADNLKERSLSTRLENELAILAHEKLKAKEPDTDVAVSTQVLNGGDITSNEIRRSHGKTIKQDKEASYTTLAPIIAVTLLASVTTVNSLDNQDDVFNRPGKSNWFLGEESAGHSCLKIDYGSSCKTMSQMLTSDDYRFFQSHSQHLSIFEAYNEGVIEVSSGQFCNNSNGNAVNSNCNSEQSMISFSCPSGFQSAVYIGLDGKMKGTQCPKDHEITEDCLFCRKLKETGSNSNGYGLAVQDLFCQTGAQTFSGPIVPIPNVCSVGLRKVRECSHSTSSYELMPFISFKNNGKYYLPELIMKNTEEVNEGNFACYTHKAQHSGTSGSDAGVSDAEKTKLRADPSICKTGSTVNKCTGDSVFCKHYACSGGKPTAFCHVRSGSGPIRVRYGGSWLAPSCIGYERVHVTRPVASVALTPEGDCSTCVSVCKEDGIHVRSTGFLISSAVACQYGYCSSSHQVPSTQIIIPYPGSSQSVGGEIGIHLSHDGEEVGDKLHVFCESKDPCEVHSCLICAHGIINYQCHTALSAFTVVLVLVTVSYFTLCILWKVLRALKLIPNAAKSPAKWLWLVLKWIASRFRSYFQRRREEINRQIGWIDPEAQVHRRVFIPGAQAVRYGTYTLMFTLLFCLADSCSENIIASSSISKCRSESGKDVCTLTGTVYLKAGTIGSESCVIIKGISDNQKEYVSIKTESSELLCREGADFWTSLYKPKCLSSRRCHLVSECQGNNCQSWTEDKLSTEFSLLGNSSSMSENRCFEQCGGIGCGCFNINPSCLFVHTTLEAVKPEAVRVFSCIDWVHRLTLSVSSPGQSKVFLSLGALTTHSTGWGSISLGLDAEGVSGSNGMSFMQSRTAGFALVDEPFPLEPRKGFIGEIRCSSEAAAVGASKSCQKAPDLINYKPMTDLIECTSQLIDPFVIFRRGALPQVRNGMTFTMSKNKDGVQALTTGVVKATLSVTFDNYEVEFKTETLDCKASFINITGCYSCNSGARVCLAISAVKQCSFIAENQDTGSVLSFRVNPSIREYCQVIHYSRPHIEEPMEYSCGSKKRPILISGSLIAVHPFNDRNITGGDSIVVNPKTGTWSFYNWFSDFVSWLGGPLRAAGVMILFILVCIVVLFVTLFLLKVFILKLLESRQKKTL</sequence>
<keyword evidence="11" id="KW-1161">Viral attachment to host cell</keyword>
<accession>A0A1S5SHV8</accession>
<dbReference type="EMBL" id="KX611392">
    <property type="protein sequence ID" value="API68885.1"/>
    <property type="molecule type" value="Genomic_RNA"/>
</dbReference>
<keyword evidence="19" id="KW-1038">Host endoplasmic reticulum</keyword>
<evidence type="ECO:0000256" key="4">
    <source>
        <dbReference type="ARBA" id="ARBA00015294"/>
    </source>
</evidence>
<keyword evidence="17" id="KW-1015">Disulfide bond</keyword>
<keyword evidence="20" id="KW-1160">Virus entry into host cell</keyword>
<evidence type="ECO:0000313" key="28">
    <source>
        <dbReference type="EMBL" id="API68885.1"/>
    </source>
</evidence>
<comment type="subcellular location">
    <subcellularLocation>
        <location evidence="1">Host Golgi apparatus membrane</location>
        <topology evidence="1">Single-pass type I membrane protein</topology>
    </subcellularLocation>
    <subcellularLocation>
        <location evidence="2">Host endoplasmic reticulum membrane</location>
        <topology evidence="2">Single-pass type I membrane protein</topology>
    </subcellularLocation>
    <subcellularLocation>
        <location evidence="3">Virion membrane</location>
        <topology evidence="3">Single-pass type I membrane protein</topology>
    </subcellularLocation>
</comment>
<feature type="domain" description="Phlebovirus glycoprotein G2 C-terminal" evidence="27">
    <location>
        <begin position="1184"/>
        <end position="1351"/>
    </location>
</feature>
<dbReference type="Pfam" id="PF07245">
    <property type="entry name" value="Phlebovirus_G2"/>
    <property type="match status" value="1"/>
</dbReference>
<evidence type="ECO:0000256" key="18">
    <source>
        <dbReference type="ARBA" id="ARBA00023180"/>
    </source>
</evidence>
<evidence type="ECO:0000259" key="24">
    <source>
        <dbReference type="Pfam" id="PF07243"/>
    </source>
</evidence>